<dbReference type="RefSeq" id="WP_189012724.1">
    <property type="nucleotide sequence ID" value="NZ_BMHE01000014.1"/>
</dbReference>
<sequence length="466" mass="51099">MFTKFVRLLLCFSLIYAGLLSEAAFHHAYAEPSNLVVNQSFEQNLIGWQDWGGVSIVTTPVAGGGKAARMGTGESGAGQIVTGITAGTVYTLSGSGRVSVGGEHAIIGVDCMNSSGTKLASGKFELNYDSTSYNQKSLGFKTVAGTSQIQVYIYKNPNVGGYAYVDNISLTKQDGSSGDPGDIGTARKAMWVWNLNDIATASSRSDIINFALSKGTNLFYLNTGYYEGDNYLVAHPQYYRALIASAHLNGIRVESLDGASEWVRAANHSIPLSRIQDVLNYNAASALNERFDGIHHDNEPYTLSDWGTNKQMLGADYLELARKSKQKLIDAGTNMTYSGDIPFWYETVSVTYNGVNKEMYKHILDEMDYVAIMDYRDYAEGSDGIIANAQNEINYAASVGKKVIIGVETYDVPGDPSFVTFYQEGENYMNQELAKVQSYYSGSTGYAGYAIHYYTTYRTMTWGPRQ</sequence>
<dbReference type="Gene3D" id="2.60.120.260">
    <property type="entry name" value="Galactose-binding domain-like"/>
    <property type="match status" value="1"/>
</dbReference>
<dbReference type="EMBL" id="BMHE01000014">
    <property type="protein sequence ID" value="GFZ82619.1"/>
    <property type="molecule type" value="Genomic_DNA"/>
</dbReference>
<protein>
    <submittedName>
        <fullName evidence="2">Uncharacterized protein</fullName>
    </submittedName>
</protein>
<keyword evidence="3" id="KW-1185">Reference proteome</keyword>
<evidence type="ECO:0000256" key="1">
    <source>
        <dbReference type="SAM" id="SignalP"/>
    </source>
</evidence>
<organism evidence="2 3">
    <name type="scientific">Paenibacillus marchantiophytorum</name>
    <dbReference type="NCBI Taxonomy" id="1619310"/>
    <lineage>
        <taxon>Bacteria</taxon>
        <taxon>Bacillati</taxon>
        <taxon>Bacillota</taxon>
        <taxon>Bacilli</taxon>
        <taxon>Bacillales</taxon>
        <taxon>Paenibacillaceae</taxon>
        <taxon>Paenibacillus</taxon>
    </lineage>
</organism>
<keyword evidence="1" id="KW-0732">Signal</keyword>
<comment type="caution">
    <text evidence="2">The sequence shown here is derived from an EMBL/GenBank/DDBJ whole genome shotgun (WGS) entry which is preliminary data.</text>
</comment>
<accession>A0ABQ1EQT2</accession>
<feature type="chain" id="PRO_5045559984" evidence="1">
    <location>
        <begin position="24"/>
        <end position="466"/>
    </location>
</feature>
<evidence type="ECO:0000313" key="3">
    <source>
        <dbReference type="Proteomes" id="UP000615455"/>
    </source>
</evidence>
<evidence type="ECO:0000313" key="2">
    <source>
        <dbReference type="EMBL" id="GFZ82619.1"/>
    </source>
</evidence>
<name>A0ABQ1EQT2_9BACL</name>
<dbReference type="InterPro" id="IPR017853">
    <property type="entry name" value="GH"/>
</dbReference>
<proteinExistence type="predicted"/>
<dbReference type="InterPro" id="IPR008979">
    <property type="entry name" value="Galactose-bd-like_sf"/>
</dbReference>
<dbReference type="Proteomes" id="UP000615455">
    <property type="component" value="Unassembled WGS sequence"/>
</dbReference>
<feature type="signal peptide" evidence="1">
    <location>
        <begin position="1"/>
        <end position="23"/>
    </location>
</feature>
<dbReference type="SUPFAM" id="SSF51445">
    <property type="entry name" value="(Trans)glycosidases"/>
    <property type="match status" value="1"/>
</dbReference>
<reference evidence="3" key="1">
    <citation type="journal article" date="2019" name="Int. J. Syst. Evol. Microbiol.">
        <title>The Global Catalogue of Microorganisms (GCM) 10K type strain sequencing project: providing services to taxonomists for standard genome sequencing and annotation.</title>
        <authorList>
            <consortium name="The Broad Institute Genomics Platform"/>
            <consortium name="The Broad Institute Genome Sequencing Center for Infectious Disease"/>
            <person name="Wu L."/>
            <person name="Ma J."/>
        </authorList>
    </citation>
    <scope>NUCLEOTIDE SEQUENCE [LARGE SCALE GENOMIC DNA]</scope>
    <source>
        <strain evidence="3">CGMCC 1.15043</strain>
    </source>
</reference>
<gene>
    <name evidence="2" type="ORF">GCM10008018_30550</name>
</gene>
<dbReference type="SUPFAM" id="SSF49785">
    <property type="entry name" value="Galactose-binding domain-like"/>
    <property type="match status" value="1"/>
</dbReference>